<reference evidence="1" key="1">
    <citation type="submission" date="2021-02" db="EMBL/GenBank/DDBJ databases">
        <authorList>
            <person name="Dougan E. K."/>
            <person name="Rhodes N."/>
            <person name="Thang M."/>
            <person name="Chan C."/>
        </authorList>
    </citation>
    <scope>NUCLEOTIDE SEQUENCE</scope>
</reference>
<proteinExistence type="predicted"/>
<dbReference type="OrthoDB" id="428647at2759"/>
<dbReference type="AlphaFoldDB" id="A0A812TLI6"/>
<feature type="non-terminal residue" evidence="1">
    <location>
        <position position="1"/>
    </location>
</feature>
<keyword evidence="2" id="KW-1185">Reference proteome</keyword>
<dbReference type="EMBL" id="CAJNIZ010031680">
    <property type="protein sequence ID" value="CAE7531928.1"/>
    <property type="molecule type" value="Genomic_DNA"/>
</dbReference>
<dbReference type="Proteomes" id="UP000649617">
    <property type="component" value="Unassembled WGS sequence"/>
</dbReference>
<organism evidence="1 2">
    <name type="scientific">Symbiodinium pilosum</name>
    <name type="common">Dinoflagellate</name>
    <dbReference type="NCBI Taxonomy" id="2952"/>
    <lineage>
        <taxon>Eukaryota</taxon>
        <taxon>Sar</taxon>
        <taxon>Alveolata</taxon>
        <taxon>Dinophyceae</taxon>
        <taxon>Suessiales</taxon>
        <taxon>Symbiodiniaceae</taxon>
        <taxon>Symbiodinium</taxon>
    </lineage>
</organism>
<comment type="caution">
    <text evidence="1">The sequence shown here is derived from an EMBL/GenBank/DDBJ whole genome shotgun (WGS) entry which is preliminary data.</text>
</comment>
<protein>
    <submittedName>
        <fullName evidence="1">Uncharacterized protein</fullName>
    </submittedName>
</protein>
<name>A0A812TLI6_SYMPI</name>
<evidence type="ECO:0000313" key="2">
    <source>
        <dbReference type="Proteomes" id="UP000649617"/>
    </source>
</evidence>
<accession>A0A812TLI6</accession>
<sequence>VFGYAPVSVIPVYDANDPANPRLTCLTPPCEKAMYLDGIGPEDPDEDCNGFVTVQMTFNGRNMFGNLSYEYVKMPQVFYASPFPAGGFNNEVTIALFGENFQEPMWCRWWNLEESMATDVTPAFMRCRAPALPSALQPDNATAHSVLSYFEISPNGQDWAAFDTATSSSLQMRNVLPHVLYNVTFGG</sequence>
<gene>
    <name evidence="1" type="ORF">SPIL2461_LOCUS14016</name>
</gene>
<evidence type="ECO:0000313" key="1">
    <source>
        <dbReference type="EMBL" id="CAE7531928.1"/>
    </source>
</evidence>